<dbReference type="Pfam" id="PF00512">
    <property type="entry name" value="HisKA"/>
    <property type="match status" value="1"/>
</dbReference>
<evidence type="ECO:0000256" key="5">
    <source>
        <dbReference type="ARBA" id="ARBA00022679"/>
    </source>
</evidence>
<keyword evidence="4" id="KW-0597">Phosphoprotein</keyword>
<evidence type="ECO:0000256" key="8">
    <source>
        <dbReference type="SAM" id="Phobius"/>
    </source>
</evidence>
<evidence type="ECO:0000256" key="2">
    <source>
        <dbReference type="ARBA" id="ARBA00004429"/>
    </source>
</evidence>
<dbReference type="InterPro" id="IPR003594">
    <property type="entry name" value="HATPase_dom"/>
</dbReference>
<dbReference type="Proteomes" id="UP000613011">
    <property type="component" value="Unassembled WGS sequence"/>
</dbReference>
<dbReference type="SMART" id="SM00304">
    <property type="entry name" value="HAMP"/>
    <property type="match status" value="1"/>
</dbReference>
<dbReference type="EC" id="2.7.13.3" evidence="3"/>
<keyword evidence="8" id="KW-0812">Transmembrane</keyword>
<dbReference type="InterPro" id="IPR036890">
    <property type="entry name" value="HATPase_C_sf"/>
</dbReference>
<dbReference type="SUPFAM" id="SSF47384">
    <property type="entry name" value="Homodimeric domain of signal transducing histidine kinase"/>
    <property type="match status" value="1"/>
</dbReference>
<dbReference type="Gene3D" id="1.10.287.130">
    <property type="match status" value="1"/>
</dbReference>
<reference evidence="11" key="1">
    <citation type="submission" date="2021-01" db="EMBL/GenBank/DDBJ databases">
        <title>Ramlibacter sp. strain AW1 16S ribosomal RNA gene Genome sequencing and assembly.</title>
        <authorList>
            <person name="Kang M."/>
        </authorList>
    </citation>
    <scope>NUCLEOTIDE SEQUENCE</scope>
    <source>
        <strain evidence="11">AW1</strain>
    </source>
</reference>
<dbReference type="PROSITE" id="PS50885">
    <property type="entry name" value="HAMP"/>
    <property type="match status" value="1"/>
</dbReference>
<dbReference type="CDD" id="cd00082">
    <property type="entry name" value="HisKA"/>
    <property type="match status" value="1"/>
</dbReference>
<dbReference type="InterPro" id="IPR004358">
    <property type="entry name" value="Sig_transdc_His_kin-like_C"/>
</dbReference>
<dbReference type="InterPro" id="IPR036097">
    <property type="entry name" value="HisK_dim/P_sf"/>
</dbReference>
<dbReference type="GO" id="GO:0000155">
    <property type="term" value="F:phosphorelay sensor kinase activity"/>
    <property type="evidence" value="ECO:0007669"/>
    <property type="project" value="InterPro"/>
</dbReference>
<protein>
    <recommendedName>
        <fullName evidence="3">histidine kinase</fullName>
        <ecNumber evidence="3">2.7.13.3</ecNumber>
    </recommendedName>
</protein>
<dbReference type="PRINTS" id="PR00344">
    <property type="entry name" value="BCTRLSENSOR"/>
</dbReference>
<organism evidence="11 12">
    <name type="scientific">Ramlibacter aurantiacus</name>
    <dbReference type="NCBI Taxonomy" id="2801330"/>
    <lineage>
        <taxon>Bacteria</taxon>
        <taxon>Pseudomonadati</taxon>
        <taxon>Pseudomonadota</taxon>
        <taxon>Betaproteobacteria</taxon>
        <taxon>Burkholderiales</taxon>
        <taxon>Comamonadaceae</taxon>
        <taxon>Ramlibacter</taxon>
    </lineage>
</organism>
<feature type="domain" description="HAMP" evidence="10">
    <location>
        <begin position="303"/>
        <end position="357"/>
    </location>
</feature>
<dbReference type="PANTHER" id="PTHR43711">
    <property type="entry name" value="TWO-COMPONENT HISTIDINE KINASE"/>
    <property type="match status" value="1"/>
</dbReference>
<dbReference type="Gene3D" id="3.30.565.10">
    <property type="entry name" value="Histidine kinase-like ATPase, C-terminal domain"/>
    <property type="match status" value="1"/>
</dbReference>
<keyword evidence="8" id="KW-1133">Transmembrane helix</keyword>
<dbReference type="SMART" id="SM00387">
    <property type="entry name" value="HATPase_c"/>
    <property type="match status" value="1"/>
</dbReference>
<dbReference type="CDD" id="cd00075">
    <property type="entry name" value="HATPase"/>
    <property type="match status" value="1"/>
</dbReference>
<dbReference type="InterPro" id="IPR003661">
    <property type="entry name" value="HisK_dim/P_dom"/>
</dbReference>
<accession>A0A936ZQS0</accession>
<comment type="caution">
    <text evidence="11">The sequence shown here is derived from an EMBL/GenBank/DDBJ whole genome shotgun (WGS) entry which is preliminary data.</text>
</comment>
<dbReference type="Pfam" id="PF02518">
    <property type="entry name" value="HATPase_c"/>
    <property type="match status" value="1"/>
</dbReference>
<evidence type="ECO:0000313" key="12">
    <source>
        <dbReference type="Proteomes" id="UP000613011"/>
    </source>
</evidence>
<evidence type="ECO:0000256" key="4">
    <source>
        <dbReference type="ARBA" id="ARBA00022553"/>
    </source>
</evidence>
<evidence type="ECO:0000256" key="7">
    <source>
        <dbReference type="ARBA" id="ARBA00023012"/>
    </source>
</evidence>
<dbReference type="RefSeq" id="WP_201684819.1">
    <property type="nucleotide sequence ID" value="NZ_JAEQNA010000005.1"/>
</dbReference>
<dbReference type="AlphaFoldDB" id="A0A936ZQS0"/>
<keyword evidence="7" id="KW-0902">Two-component regulatory system</keyword>
<evidence type="ECO:0000256" key="1">
    <source>
        <dbReference type="ARBA" id="ARBA00000085"/>
    </source>
</evidence>
<keyword evidence="6 11" id="KW-0418">Kinase</keyword>
<dbReference type="PROSITE" id="PS50109">
    <property type="entry name" value="HIS_KIN"/>
    <property type="match status" value="1"/>
</dbReference>
<feature type="domain" description="Histidine kinase" evidence="9">
    <location>
        <begin position="379"/>
        <end position="596"/>
    </location>
</feature>
<keyword evidence="8" id="KW-0472">Membrane</keyword>
<name>A0A936ZQS0_9BURK</name>
<dbReference type="InterPro" id="IPR050736">
    <property type="entry name" value="Sensor_HK_Regulatory"/>
</dbReference>
<dbReference type="FunFam" id="3.30.565.10:FF:000006">
    <property type="entry name" value="Sensor histidine kinase WalK"/>
    <property type="match status" value="1"/>
</dbReference>
<comment type="subcellular location">
    <subcellularLocation>
        <location evidence="2">Cell inner membrane</location>
        <topology evidence="2">Multi-pass membrane protein</topology>
    </subcellularLocation>
</comment>
<dbReference type="CDD" id="cd18774">
    <property type="entry name" value="PDC2_HK_sensor"/>
    <property type="match status" value="1"/>
</dbReference>
<feature type="transmembrane region" description="Helical" evidence="8">
    <location>
        <begin position="280"/>
        <end position="299"/>
    </location>
</feature>
<evidence type="ECO:0000256" key="3">
    <source>
        <dbReference type="ARBA" id="ARBA00012438"/>
    </source>
</evidence>
<keyword evidence="5" id="KW-0808">Transferase</keyword>
<dbReference type="SUPFAM" id="SSF55874">
    <property type="entry name" value="ATPase domain of HSP90 chaperone/DNA topoisomerase II/histidine kinase"/>
    <property type="match status" value="1"/>
</dbReference>
<dbReference type="GO" id="GO:0005886">
    <property type="term" value="C:plasma membrane"/>
    <property type="evidence" value="ECO:0007669"/>
    <property type="project" value="UniProtKB-SubCell"/>
</dbReference>
<evidence type="ECO:0000313" key="11">
    <source>
        <dbReference type="EMBL" id="MBL0421758.1"/>
    </source>
</evidence>
<dbReference type="SMART" id="SM00388">
    <property type="entry name" value="HisKA"/>
    <property type="match status" value="1"/>
</dbReference>
<evidence type="ECO:0000259" key="10">
    <source>
        <dbReference type="PROSITE" id="PS50885"/>
    </source>
</evidence>
<gene>
    <name evidence="11" type="ORF">JI739_15515</name>
</gene>
<sequence length="604" mass="65419">MAPSSTPRTLRWHLFRLTLIGLVPLAVFAALALLQAARGQRAELARSTLDLARAVASAVQAELDGTVMTLASLSRSSDLQAGDISAFYQRTQRLMELQPEWTSMVLADSQGRVLFRTSLPLERGPVAPVDRDSLASTLESARPTVGQAMRGPRGHVTVAVRYPVLRDGRTDFVLTAVLRPDRLLDILRRQQVPENWVIAILDARLRIFARSQAQEQFALREATPELQALASAGRRDGTGISRNQEGARVVTGFSRTPEFDWLVAVGAPSPPLAQLLSPTVGLYFAGAVGSLLICALLALRAARRISADIQRVSDSAARLGEGRPAGPLEPAGSRIVEIEQLARALDDASQRLHAAQAAQATALQQAQEAGRAKDEFLAILGHELRNPLAPMVSAMYLLDARSTRETERERGILRRQMDHLRSLVDDLLDVARLTRGKVTIEHQPVELVRELSAVLEDVRQASDSDTDTDAIRFEPEEAQAWVRGDSRRLAQVFTNLLTNALRHGQGQPVTVSLRMAGSQVHVRVQDSGEGMEAQTLAHVFEPFYQSHLAPGRQRVGLGLGLAIVRSLVEAHGGTVSAHSAGPGQGARFDVLLPAAEPPAPSSTS</sequence>
<dbReference type="PANTHER" id="PTHR43711:SF1">
    <property type="entry name" value="HISTIDINE KINASE 1"/>
    <property type="match status" value="1"/>
</dbReference>
<keyword evidence="12" id="KW-1185">Reference proteome</keyword>
<proteinExistence type="predicted"/>
<dbReference type="EMBL" id="JAEQNA010000005">
    <property type="protein sequence ID" value="MBL0421758.1"/>
    <property type="molecule type" value="Genomic_DNA"/>
</dbReference>
<comment type="catalytic activity">
    <reaction evidence="1">
        <text>ATP + protein L-histidine = ADP + protein N-phospho-L-histidine.</text>
        <dbReference type="EC" id="2.7.13.3"/>
    </reaction>
</comment>
<evidence type="ECO:0000256" key="6">
    <source>
        <dbReference type="ARBA" id="ARBA00022777"/>
    </source>
</evidence>
<dbReference type="InterPro" id="IPR003660">
    <property type="entry name" value="HAMP_dom"/>
</dbReference>
<evidence type="ECO:0000259" key="9">
    <source>
        <dbReference type="PROSITE" id="PS50109"/>
    </source>
</evidence>
<dbReference type="Gene3D" id="6.10.340.10">
    <property type="match status" value="1"/>
</dbReference>
<dbReference type="InterPro" id="IPR005467">
    <property type="entry name" value="His_kinase_dom"/>
</dbReference>
<dbReference type="Gene3D" id="3.30.450.20">
    <property type="entry name" value="PAS domain"/>
    <property type="match status" value="1"/>
</dbReference>